<feature type="chain" id="PRO_5036428804" evidence="2">
    <location>
        <begin position="27"/>
        <end position="189"/>
    </location>
</feature>
<evidence type="ECO:0000313" key="3">
    <source>
        <dbReference type="EMBL" id="CAG6658024.1"/>
    </source>
</evidence>
<dbReference type="AlphaFoldDB" id="A0A8D8WHF4"/>
<organism evidence="3">
    <name type="scientific">Cacopsylla melanoneura</name>
    <dbReference type="NCBI Taxonomy" id="428564"/>
    <lineage>
        <taxon>Eukaryota</taxon>
        <taxon>Metazoa</taxon>
        <taxon>Ecdysozoa</taxon>
        <taxon>Arthropoda</taxon>
        <taxon>Hexapoda</taxon>
        <taxon>Insecta</taxon>
        <taxon>Pterygota</taxon>
        <taxon>Neoptera</taxon>
        <taxon>Paraneoptera</taxon>
        <taxon>Hemiptera</taxon>
        <taxon>Sternorrhyncha</taxon>
        <taxon>Psylloidea</taxon>
        <taxon>Psyllidae</taxon>
        <taxon>Psyllinae</taxon>
        <taxon>Cacopsylla</taxon>
    </lineage>
</organism>
<name>A0A8D8WHF4_9HEMI</name>
<accession>A0A8D8WHF4</accession>
<evidence type="ECO:0000256" key="1">
    <source>
        <dbReference type="SAM" id="MobiDB-lite"/>
    </source>
</evidence>
<feature type="compositionally biased region" description="Polar residues" evidence="1">
    <location>
        <begin position="178"/>
        <end position="189"/>
    </location>
</feature>
<reference evidence="3" key="1">
    <citation type="submission" date="2021-05" db="EMBL/GenBank/DDBJ databases">
        <authorList>
            <person name="Alioto T."/>
            <person name="Alioto T."/>
            <person name="Gomez Garrido J."/>
        </authorList>
    </citation>
    <scope>NUCLEOTIDE SEQUENCE</scope>
</reference>
<feature type="region of interest" description="Disordered" evidence="1">
    <location>
        <begin position="166"/>
        <end position="189"/>
    </location>
</feature>
<keyword evidence="2" id="KW-0732">Signal</keyword>
<feature type="signal peptide" evidence="2">
    <location>
        <begin position="1"/>
        <end position="26"/>
    </location>
</feature>
<dbReference type="EMBL" id="HBUF01190419">
    <property type="protein sequence ID" value="CAG6658023.1"/>
    <property type="molecule type" value="Transcribed_RNA"/>
</dbReference>
<dbReference type="EMBL" id="HBUF01190420">
    <property type="protein sequence ID" value="CAG6658024.1"/>
    <property type="molecule type" value="Transcribed_RNA"/>
</dbReference>
<protein>
    <submittedName>
        <fullName evidence="3">Uncharacterized protein</fullName>
    </submittedName>
</protein>
<proteinExistence type="predicted"/>
<evidence type="ECO:0000256" key="2">
    <source>
        <dbReference type="SAM" id="SignalP"/>
    </source>
</evidence>
<sequence>MNIHAENGLLLLGGVWLSLGLVMVQCEPQKPHHQNVAHHKTETKTKGYKIEDLPGLSEHEIDANANELKEVIRSYGPKALLVFNHTKYYKKGFEENFSDYDRETESVRRWTEFMSFFDTIGGMKHFKTWWWPRYQKPITRPPRKTKSTPDLAVFWNPDVAEKYFGVKDDDDEDEESQTRGLPSGSDQIL</sequence>